<reference evidence="1" key="1">
    <citation type="submission" date="2024-03" db="EMBL/GenBank/DDBJ databases">
        <title>Whole genome sequecning of epiphytes from Marcgravia umbellata leaves.</title>
        <authorList>
            <person name="Kumar G."/>
            <person name="Savka M.A."/>
        </authorList>
    </citation>
    <scope>NUCLEOTIDE SEQUENCE</scope>
    <source>
        <strain evidence="1">RIT_BL5</strain>
    </source>
</reference>
<protein>
    <submittedName>
        <fullName evidence="1">TatD family hydrolase</fullName>
    </submittedName>
</protein>
<dbReference type="EMBL" id="JBBKAR010000053">
    <property type="protein sequence ID" value="MEJ8306407.1"/>
    <property type="molecule type" value="Genomic_DNA"/>
</dbReference>
<gene>
    <name evidence="1" type="ORF">WKI47_21080</name>
</gene>
<evidence type="ECO:0000313" key="1">
    <source>
        <dbReference type="EMBL" id="MEJ8306407.1"/>
    </source>
</evidence>
<organism evidence="1 2">
    <name type="scientific">Saccharibacillus sacchari</name>
    <dbReference type="NCBI Taxonomy" id="456493"/>
    <lineage>
        <taxon>Bacteria</taxon>
        <taxon>Bacillati</taxon>
        <taxon>Bacillota</taxon>
        <taxon>Bacilli</taxon>
        <taxon>Bacillales</taxon>
        <taxon>Paenibacillaceae</taxon>
        <taxon>Saccharibacillus</taxon>
    </lineage>
</organism>
<keyword evidence="1" id="KW-0378">Hydrolase</keyword>
<accession>A0ACC6PHK8</accession>
<sequence>MSFSNPDQNRHPYGPTRQTIDIGLNLMHRSFGSDREEVVQAAIEAGVSPMIITGTSVRSSEAAADYARRYPGRLYATAGVHPHDAKSCGESTLQSLRDLAAGGQVVAIGECGLDYNRNFSPRDIQLEWFAKQIELAEELDMPLFLHERDAHEDFATIIRRVKPAELPAVVHCFTGTEDELRAYLDMGLHIGITGWICDERRGKHLRELVRLIPPDRLMIETDAPFLTPRDLVPKPKDGRNEPAYLPHIARAVAECTGRSAAAVMEQTTETARRFFDIE</sequence>
<name>A0ACC6PHK8_9BACL</name>
<dbReference type="Proteomes" id="UP001380953">
    <property type="component" value="Unassembled WGS sequence"/>
</dbReference>
<keyword evidence="2" id="KW-1185">Reference proteome</keyword>
<comment type="caution">
    <text evidence="1">The sequence shown here is derived from an EMBL/GenBank/DDBJ whole genome shotgun (WGS) entry which is preliminary data.</text>
</comment>
<proteinExistence type="predicted"/>
<evidence type="ECO:0000313" key="2">
    <source>
        <dbReference type="Proteomes" id="UP001380953"/>
    </source>
</evidence>